<evidence type="ECO:0000256" key="2">
    <source>
        <dbReference type="SAM" id="SignalP"/>
    </source>
</evidence>
<reference evidence="3 4" key="1">
    <citation type="submission" date="2023-11" db="EMBL/GenBank/DDBJ databases">
        <title>An acidophilic fungus is an integral part of prey digestion in a carnivorous sundew plant.</title>
        <authorList>
            <person name="Tsai I.J."/>
        </authorList>
    </citation>
    <scope>NUCLEOTIDE SEQUENCE [LARGE SCALE GENOMIC DNA]</scope>
    <source>
        <strain evidence="3">169a</strain>
    </source>
</reference>
<feature type="signal peptide" evidence="2">
    <location>
        <begin position="1"/>
        <end position="21"/>
    </location>
</feature>
<name>A0AAQ3RAZ3_9PEZI</name>
<dbReference type="PANTHER" id="PTHR36182">
    <property type="entry name" value="PROTEIN, PUTATIVE (AFU_ORTHOLOGUE AFUA_6G10930)-RELATED"/>
    <property type="match status" value="1"/>
</dbReference>
<dbReference type="Gene3D" id="2.70.50.70">
    <property type="match status" value="1"/>
</dbReference>
<feature type="region of interest" description="Disordered" evidence="1">
    <location>
        <begin position="213"/>
        <end position="245"/>
    </location>
</feature>
<gene>
    <name evidence="3" type="ORF">R9X50_00556800</name>
</gene>
<evidence type="ECO:0000313" key="4">
    <source>
        <dbReference type="Proteomes" id="UP001303373"/>
    </source>
</evidence>
<feature type="chain" id="PRO_5042853799" description="Lytic polysaccharide monooxygenase" evidence="2">
    <location>
        <begin position="22"/>
        <end position="245"/>
    </location>
</feature>
<evidence type="ECO:0008006" key="5">
    <source>
        <dbReference type="Google" id="ProtNLM"/>
    </source>
</evidence>
<dbReference type="PANTHER" id="PTHR36182:SF1">
    <property type="entry name" value="PROTEIN, PUTATIVE (AFU_ORTHOLOGUE AFUA_6G10930)-RELATED"/>
    <property type="match status" value="1"/>
</dbReference>
<organism evidence="3 4">
    <name type="scientific">Acrodontium crateriforme</name>
    <dbReference type="NCBI Taxonomy" id="150365"/>
    <lineage>
        <taxon>Eukaryota</taxon>
        <taxon>Fungi</taxon>
        <taxon>Dikarya</taxon>
        <taxon>Ascomycota</taxon>
        <taxon>Pezizomycotina</taxon>
        <taxon>Dothideomycetes</taxon>
        <taxon>Dothideomycetidae</taxon>
        <taxon>Mycosphaerellales</taxon>
        <taxon>Teratosphaeriaceae</taxon>
        <taxon>Acrodontium</taxon>
    </lineage>
</organism>
<dbReference type="AlphaFoldDB" id="A0AAQ3RAZ3"/>
<keyword evidence="2" id="KW-0732">Signal</keyword>
<keyword evidence="4" id="KW-1185">Reference proteome</keyword>
<evidence type="ECO:0000256" key="1">
    <source>
        <dbReference type="SAM" id="MobiDB-lite"/>
    </source>
</evidence>
<dbReference type="Proteomes" id="UP001303373">
    <property type="component" value="Chromosome 8"/>
</dbReference>
<evidence type="ECO:0000313" key="3">
    <source>
        <dbReference type="EMBL" id="WPH02701.1"/>
    </source>
</evidence>
<proteinExistence type="predicted"/>
<sequence>MTERMTRVLCALLWLLPTAFCHQEMAWPYSFRSRFNPSNNYTNIDYSMTSPLLADGSDFPCKGYQNDDSAGSVITYTAGQTYNISLSGTATHGGGSCQISLSFDNAATFHVVKSIIGGCPLTSKYYFTVPSFVPSGPALLAWTWQNYQGNREYYMNCAAVQITNGARSRRRTAEPAGVSTLTDLPYIWKANVPTVNQCTTVEPENPVYPHPGSDVEYGNGMTANSPVTSGDCDEPTPYGATYVKQ</sequence>
<accession>A0AAQ3RAZ3</accession>
<protein>
    <recommendedName>
        <fullName evidence="5">Lytic polysaccharide monooxygenase</fullName>
    </recommendedName>
</protein>
<dbReference type="EMBL" id="CP138587">
    <property type="protein sequence ID" value="WPH02701.1"/>
    <property type="molecule type" value="Genomic_DNA"/>
</dbReference>